<keyword evidence="1" id="KW-0812">Transmembrane</keyword>
<dbReference type="AlphaFoldDB" id="A0A7X0FSK1"/>
<sequence>MYAVITAVVCAVLLNVTAAVFIVLRATVYGVRLYRPMLVNIALSFVPVVLAIAGAIGLIVLTPALAGIGSAGISPALFLWGYLAIATVVWLLFFPNSVYLITELNLNHRERKTPVPLWYDIVQTLTLTVSGIANAVLSLAIVQFGLIVLVFDPVALTAPAASWVFAGVVIVLGAVGVYLGRYLRFNSWDVRHPGGMVRKLRAHFAIRGKTLEAIGFVVSHALLVALIYVPLFSLTVAALSVAR</sequence>
<protein>
    <submittedName>
        <fullName evidence="2">Putative membrane protein</fullName>
    </submittedName>
</protein>
<dbReference type="EMBL" id="JACHML010000001">
    <property type="protein sequence ID" value="MBB6392919.1"/>
    <property type="molecule type" value="Genomic_DNA"/>
</dbReference>
<feature type="transmembrane region" description="Helical" evidence="1">
    <location>
        <begin position="42"/>
        <end position="65"/>
    </location>
</feature>
<feature type="transmembrane region" description="Helical" evidence="1">
    <location>
        <begin position="121"/>
        <end position="151"/>
    </location>
</feature>
<accession>A0A7X0FSK1</accession>
<dbReference type="Pfam" id="PF07099">
    <property type="entry name" value="DUF1361"/>
    <property type="match status" value="1"/>
</dbReference>
<feature type="transmembrane region" description="Helical" evidence="1">
    <location>
        <begin position="77"/>
        <end position="101"/>
    </location>
</feature>
<dbReference type="InterPro" id="IPR009793">
    <property type="entry name" value="DUF1361"/>
</dbReference>
<reference evidence="2 3" key="1">
    <citation type="submission" date="2020-08" db="EMBL/GenBank/DDBJ databases">
        <title>Sequencing the genomes of 1000 actinobacteria strains.</title>
        <authorList>
            <person name="Klenk H.-P."/>
        </authorList>
    </citation>
    <scope>NUCLEOTIDE SEQUENCE [LARGE SCALE GENOMIC DNA]</scope>
    <source>
        <strain evidence="2 3">DSM 12511</strain>
    </source>
</reference>
<name>A0A7X0FSK1_9MICO</name>
<proteinExistence type="predicted"/>
<feature type="transmembrane region" description="Helical" evidence="1">
    <location>
        <begin position="213"/>
        <end position="242"/>
    </location>
</feature>
<keyword evidence="1" id="KW-1133">Transmembrane helix</keyword>
<evidence type="ECO:0000313" key="2">
    <source>
        <dbReference type="EMBL" id="MBB6392919.1"/>
    </source>
</evidence>
<keyword evidence="3" id="KW-1185">Reference proteome</keyword>
<organism evidence="2 3">
    <name type="scientific">Microbacterium thalassium</name>
    <dbReference type="NCBI Taxonomy" id="362649"/>
    <lineage>
        <taxon>Bacteria</taxon>
        <taxon>Bacillati</taxon>
        <taxon>Actinomycetota</taxon>
        <taxon>Actinomycetes</taxon>
        <taxon>Micrococcales</taxon>
        <taxon>Microbacteriaceae</taxon>
        <taxon>Microbacterium</taxon>
    </lineage>
</organism>
<evidence type="ECO:0000313" key="3">
    <source>
        <dbReference type="Proteomes" id="UP000537775"/>
    </source>
</evidence>
<comment type="caution">
    <text evidence="2">The sequence shown here is derived from an EMBL/GenBank/DDBJ whole genome shotgun (WGS) entry which is preliminary data.</text>
</comment>
<gene>
    <name evidence="2" type="ORF">HD594_003232</name>
</gene>
<dbReference type="Proteomes" id="UP000537775">
    <property type="component" value="Unassembled WGS sequence"/>
</dbReference>
<evidence type="ECO:0000256" key="1">
    <source>
        <dbReference type="SAM" id="Phobius"/>
    </source>
</evidence>
<dbReference type="RefSeq" id="WP_184752088.1">
    <property type="nucleotide sequence ID" value="NZ_BAAAJR010000001.1"/>
</dbReference>
<keyword evidence="1" id="KW-0472">Membrane</keyword>
<feature type="transmembrane region" description="Helical" evidence="1">
    <location>
        <begin position="163"/>
        <end position="183"/>
    </location>
</feature>